<feature type="chain" id="PRO_5018688683" evidence="1">
    <location>
        <begin position="24"/>
        <end position="207"/>
    </location>
</feature>
<dbReference type="Pfam" id="PF12099">
    <property type="entry name" value="DUF3575"/>
    <property type="match status" value="1"/>
</dbReference>
<dbReference type="InterPro" id="IPR021958">
    <property type="entry name" value="DUF3575"/>
</dbReference>
<dbReference type="RefSeq" id="WP_125417343.1">
    <property type="nucleotide sequence ID" value="NZ_RWIT01000001.1"/>
</dbReference>
<keyword evidence="3" id="KW-1185">Reference proteome</keyword>
<reference evidence="2 3" key="1">
    <citation type="submission" date="2018-12" db="EMBL/GenBank/DDBJ databases">
        <authorList>
            <person name="Feng G."/>
            <person name="Zhu H."/>
        </authorList>
    </citation>
    <scope>NUCLEOTIDE SEQUENCE [LARGE SCALE GENOMIC DNA]</scope>
    <source>
        <strain evidence="2 3">KCTC 12533</strain>
    </source>
</reference>
<evidence type="ECO:0000313" key="3">
    <source>
        <dbReference type="Proteomes" id="UP000273500"/>
    </source>
</evidence>
<accession>A0A3R9P850</accession>
<organism evidence="2 3">
    <name type="scientific">Hymenobacter rigui</name>
    <dbReference type="NCBI Taxonomy" id="334424"/>
    <lineage>
        <taxon>Bacteria</taxon>
        <taxon>Pseudomonadati</taxon>
        <taxon>Bacteroidota</taxon>
        <taxon>Cytophagia</taxon>
        <taxon>Cytophagales</taxon>
        <taxon>Hymenobacteraceae</taxon>
        <taxon>Hymenobacter</taxon>
    </lineage>
</organism>
<dbReference type="OrthoDB" id="849697at2"/>
<proteinExistence type="predicted"/>
<comment type="caution">
    <text evidence="2">The sequence shown here is derived from an EMBL/GenBank/DDBJ whole genome shotgun (WGS) entry which is preliminary data.</text>
</comment>
<evidence type="ECO:0000256" key="1">
    <source>
        <dbReference type="SAM" id="SignalP"/>
    </source>
</evidence>
<dbReference type="AlphaFoldDB" id="A0A3R9P850"/>
<evidence type="ECO:0000313" key="2">
    <source>
        <dbReference type="EMBL" id="RSK50866.1"/>
    </source>
</evidence>
<dbReference type="EMBL" id="RWIT01000001">
    <property type="protein sequence ID" value="RSK50866.1"/>
    <property type="molecule type" value="Genomic_DNA"/>
</dbReference>
<protein>
    <submittedName>
        <fullName evidence="2">DUF3575 domain-containing protein</fullName>
    </submittedName>
</protein>
<dbReference type="Proteomes" id="UP000273500">
    <property type="component" value="Unassembled WGS sequence"/>
</dbReference>
<name>A0A3R9P850_9BACT</name>
<keyword evidence="1" id="KW-0732">Signal</keyword>
<feature type="signal peptide" evidence="1">
    <location>
        <begin position="1"/>
        <end position="23"/>
    </location>
</feature>
<sequence length="207" mass="23107">MPSLLTRSLLVAGALLVFSQVQAQTNVIKLDIFQPIVNTAALSFEHKLTEASSFQFGVSFTANYREDGYDYSGSSYEGRKTSGFGIMPEYRFYLSEKHPAMEGFYVAPFLRYQYLSQTGSYSSYDPLTGNITYRKADASLNAFGGGVVVGRHWIFKQRFSLDALLGPSYMVSGVTSDDRNVEKSNFLGFYDDMNYCLRGAITFGIAF</sequence>
<gene>
    <name evidence="2" type="ORF">EI291_00670</name>
</gene>